<reference evidence="5" key="1">
    <citation type="journal article" date="2014" name="Front. Microbiol.">
        <title>High frequency of phylogenetically diverse reductive dehalogenase-homologous genes in deep subseafloor sedimentary metagenomes.</title>
        <authorList>
            <person name="Kawai M."/>
            <person name="Futagami T."/>
            <person name="Toyoda A."/>
            <person name="Takaki Y."/>
            <person name="Nishi S."/>
            <person name="Hori S."/>
            <person name="Arai W."/>
            <person name="Tsubouchi T."/>
            <person name="Morono Y."/>
            <person name="Uchiyama I."/>
            <person name="Ito T."/>
            <person name="Fujiyama A."/>
            <person name="Inagaki F."/>
            <person name="Takami H."/>
        </authorList>
    </citation>
    <scope>NUCLEOTIDE SEQUENCE</scope>
    <source>
        <strain evidence="5">Expedition CK06-06</strain>
    </source>
</reference>
<dbReference type="SUPFAM" id="SSF53383">
    <property type="entry name" value="PLP-dependent transferases"/>
    <property type="match status" value="1"/>
</dbReference>
<dbReference type="InterPro" id="IPR015421">
    <property type="entry name" value="PyrdxlP-dep_Trfase_major"/>
</dbReference>
<dbReference type="GO" id="GO:0042802">
    <property type="term" value="F:identical protein binding"/>
    <property type="evidence" value="ECO:0007669"/>
    <property type="project" value="TreeGrafter"/>
</dbReference>
<dbReference type="EMBL" id="BARS01023526">
    <property type="protein sequence ID" value="GAG12390.1"/>
    <property type="molecule type" value="Genomic_DNA"/>
</dbReference>
<evidence type="ECO:0000313" key="5">
    <source>
        <dbReference type="EMBL" id="GAG12390.1"/>
    </source>
</evidence>
<dbReference type="AlphaFoldDB" id="X0V2Q4"/>
<evidence type="ECO:0000256" key="2">
    <source>
        <dbReference type="ARBA" id="ARBA00022576"/>
    </source>
</evidence>
<evidence type="ECO:0000256" key="3">
    <source>
        <dbReference type="ARBA" id="ARBA00022679"/>
    </source>
</evidence>
<comment type="caution">
    <text evidence="5">The sequence shown here is derived from an EMBL/GenBank/DDBJ whole genome shotgun (WGS) entry which is preliminary data.</text>
</comment>
<evidence type="ECO:0000256" key="4">
    <source>
        <dbReference type="ARBA" id="ARBA00022898"/>
    </source>
</evidence>
<dbReference type="InterPro" id="IPR050103">
    <property type="entry name" value="Class-III_PLP-dep_AT"/>
</dbReference>
<dbReference type="PANTHER" id="PTHR11986">
    <property type="entry name" value="AMINOTRANSFERASE CLASS III"/>
    <property type="match status" value="1"/>
</dbReference>
<proteinExistence type="predicted"/>
<comment type="cofactor">
    <cofactor evidence="1">
        <name>pyridoxal 5'-phosphate</name>
        <dbReference type="ChEBI" id="CHEBI:597326"/>
    </cofactor>
</comment>
<gene>
    <name evidence="5" type="ORF">S01H1_37454</name>
</gene>
<dbReference type="Gene3D" id="3.40.640.10">
    <property type="entry name" value="Type I PLP-dependent aspartate aminotransferase-like (Major domain)"/>
    <property type="match status" value="1"/>
</dbReference>
<accession>X0V2Q4</accession>
<protein>
    <recommendedName>
        <fullName evidence="6">Aspartate aminotransferase family protein</fullName>
    </recommendedName>
</protein>
<feature type="non-terminal residue" evidence="5">
    <location>
        <position position="216"/>
    </location>
</feature>
<keyword evidence="4" id="KW-0663">Pyridoxal phosphate</keyword>
<organism evidence="5">
    <name type="scientific">marine sediment metagenome</name>
    <dbReference type="NCBI Taxonomy" id="412755"/>
    <lineage>
        <taxon>unclassified sequences</taxon>
        <taxon>metagenomes</taxon>
        <taxon>ecological metagenomes</taxon>
    </lineage>
</organism>
<evidence type="ECO:0000256" key="1">
    <source>
        <dbReference type="ARBA" id="ARBA00001933"/>
    </source>
</evidence>
<name>X0V2Q4_9ZZZZ</name>
<dbReference type="GO" id="GO:0030170">
    <property type="term" value="F:pyridoxal phosphate binding"/>
    <property type="evidence" value="ECO:0007669"/>
    <property type="project" value="InterPro"/>
</dbReference>
<sequence length="216" mass="23413">MKNSSNKKFLGTLSQKELLKLYAKHVNSSKVRFFKGFGLGVIPGERKGVKIKMLEGIKPSDPPMELYDCHSCGGVYNLGHGNPKIVQILKNALDSGLDIGDHLQLSEWRALLGKKLAELMPPGITKTTFGVSGGEAVDTAIKFSRAYTKRKSCISAIGGYHGHTGFALATGDPGFKENFLWNLPDFEQVPFGDSEALKKTISDDVACVILETIPAS</sequence>
<dbReference type="InterPro" id="IPR015422">
    <property type="entry name" value="PyrdxlP-dep_Trfase_small"/>
</dbReference>
<evidence type="ECO:0008006" key="6">
    <source>
        <dbReference type="Google" id="ProtNLM"/>
    </source>
</evidence>
<dbReference type="InterPro" id="IPR005814">
    <property type="entry name" value="Aminotrans_3"/>
</dbReference>
<dbReference type="Pfam" id="PF00202">
    <property type="entry name" value="Aminotran_3"/>
    <property type="match status" value="1"/>
</dbReference>
<keyword evidence="3" id="KW-0808">Transferase</keyword>
<keyword evidence="2" id="KW-0032">Aminotransferase</keyword>
<dbReference type="Gene3D" id="3.90.1150.10">
    <property type="entry name" value="Aspartate Aminotransferase, domain 1"/>
    <property type="match status" value="1"/>
</dbReference>
<dbReference type="PANTHER" id="PTHR11986:SF79">
    <property type="entry name" value="ACETYLORNITHINE AMINOTRANSFERASE, MITOCHONDRIAL"/>
    <property type="match status" value="1"/>
</dbReference>
<dbReference type="InterPro" id="IPR015424">
    <property type="entry name" value="PyrdxlP-dep_Trfase"/>
</dbReference>
<dbReference type="GO" id="GO:0008483">
    <property type="term" value="F:transaminase activity"/>
    <property type="evidence" value="ECO:0007669"/>
    <property type="project" value="UniProtKB-KW"/>
</dbReference>